<evidence type="ECO:0000313" key="4">
    <source>
        <dbReference type="EMBL" id="KAA2284724.1"/>
    </source>
</evidence>
<gene>
    <name evidence="4" type="ORF">F0415_08485</name>
</gene>
<dbReference type="PANTHER" id="PTHR32305:SF15">
    <property type="entry name" value="PROTEIN RHSA-RELATED"/>
    <property type="match status" value="1"/>
</dbReference>
<dbReference type="Proteomes" id="UP000322165">
    <property type="component" value="Unassembled WGS sequence"/>
</dbReference>
<comment type="caution">
    <text evidence="4">The sequence shown here is derived from an EMBL/GenBank/DDBJ whole genome shotgun (WGS) entry which is preliminary data.</text>
</comment>
<keyword evidence="5" id="KW-1185">Reference proteome</keyword>
<name>A0A5B2ZC09_9GAMM</name>
<reference evidence="4 5" key="1">
    <citation type="submission" date="2019-09" db="EMBL/GenBank/DDBJ databases">
        <title>Arenimonas chukotkensis sp. nov., a bacterium isolated from Chukotka hot spring, Arctic region, Russia.</title>
        <authorList>
            <person name="Zayulina K.S."/>
            <person name="Prokofeva M.I."/>
            <person name="Elcheninov A.G."/>
            <person name="Novikov A."/>
            <person name="Kochetkova T.V."/>
            <person name="Kublanov I.V."/>
        </authorList>
    </citation>
    <scope>NUCLEOTIDE SEQUENCE [LARGE SCALE GENOMIC DNA]</scope>
    <source>
        <strain evidence="4 5">3729k</strain>
    </source>
</reference>
<reference evidence="4 5" key="2">
    <citation type="submission" date="2019-09" db="EMBL/GenBank/DDBJ databases">
        <authorList>
            <person name="Mazur A."/>
        </authorList>
    </citation>
    <scope>NUCLEOTIDE SEQUENCE [LARGE SCALE GENOMIC DNA]</scope>
    <source>
        <strain evidence="4 5">3729k</strain>
    </source>
</reference>
<dbReference type="InterPro" id="IPR022385">
    <property type="entry name" value="Rhs_assc_core"/>
</dbReference>
<sequence length="1591" mass="174650">METMRMTGIRVMAVALLALLAPQAGWGQYYADDHHKRIQSASVVGSIGDEAFGEQVNLYKGTTAFRHTDLSIPGNSGLTVAISRRLDVEGEKGSPRGFAFGDWDLEVPHIGASVLADVGWKVSTSNPMARCSSPQTRLEAAPPGYNGFMAYHYWRGFELFVPGEGGRQLLFREAALPTPAGGPYPWLTKDFWQVGCLPSLASGQGGEGFLAVAPDGTKYWFDWLVLMPEKTIGRSELNQEQWGNGRWVWFYEPRSRARLYATRVEDRFGNWVSYHWSGSRLTGITASDGRAIAVSWRADGRVASVSSGGRTVAYGYGGGGELSTVTLPDGSKWTLQMAGIYPPHWGGDGSGDDWDWASPWCGFRRVLSPQTATGSITHPAGATATFTFRWLRHVRAGVPDSHCSYGTITAPSGMPNTTGEPDQPWDFESWTPRSFDVVGIVGKQVSGPGLPVAQWTFSYGNGPVAAGDYGPQTRSVTVAGPEGIREVYTFGNRYERDEGQLLSQETWFGDVRVRQEVHEYVSDPTGQPFPDRVGVDPSWYSDVFWNERLRPLRRLRIVQDGVTFSRDITAFDAFARPTAVTRSSTLGYQRSEQYAYHDHLPLWVLGQLASETVAGVVVREVGFDSLARPVWRKAFGLLEQSLSYHADGTVRTVTDGRGQATTLTDWKRGIPQTIGQADGTVVKAGVNDQGWIVWREDERGSRTCYGYDGMGRVSGVTWPSGSQAGVCDASAWAPTGYAYAQVASSEYGLAAGHWRVVESRGDYRKATYYDGLWRPVIAREYDAADPTGTQHFRGWRHDAYGRVVFEGYPRASASSIASFTEGVGTTYDALGRVTRVSQDSELGPLVTSTAYLSGFRTRVTHPRGFTTLTEYLAWDTPGTDWPVRIVQAEGQAVQQTTEIARNAFGHPTRLTRSGSYDGSAQSVVRQYVYDAQQRLCKRIEPETGATLFAYDAAGNLAWSAEGTNLTTLSCNRGSVAAADKVLHSYDARNRLILVDYPDSTPDVSTSYHPDGAVHKVISGDVTLTYGYNRLGLLTSERLQYGSLNWLTQYGYTPLGHLATLTYRDGHQVSYAPNALGQPTQAGTYATGVTYHPNGAIKQFTYGNGIVHTLTQNARGLPERSRDALGATVVLDDSYDYDKNGNVLAISDGLTGQPGNRDMSYDALDRLLSVTAGSAQGGNGTFAYDALDNIRRLAQGSRDYRMEYDAANRNHQVRNDAGATVFTQAYDTRGNLVQRQWAGGPTDTFTFDRANRLTASTVGGLSSTYVYDGLGRRVREVTGESTYFQYSQDGKLLYTNDVKTQLRHNHIYLGGSLVAMRTVSFDGATSYIRYQHTDALGSPVAETDESGQVVRRERLTAWGEPADGTWINGPGFTGHRMDAASRLVYMQQRYYDPVTGRFLSVDPVAASSVNGTNFNRYWYGNNNSYRFTDPDGRYSCDVSVCAAIKTYVAAMRESRNSLEARHERRRVDQVLKYIGTEGSGGPHYKPGELKGDTVAHTDQRGTTTIDISKVDNSTTGAMVIGHEASHDMDAQARGRPANTSDEVRATETRAYATEAIIGKGLGVNISKQEQAKGVEGSVRNWEARQKPPEEKK</sequence>
<feature type="compositionally biased region" description="Basic and acidic residues" evidence="2">
    <location>
        <begin position="1580"/>
        <end position="1591"/>
    </location>
</feature>
<dbReference type="PANTHER" id="PTHR32305">
    <property type="match status" value="1"/>
</dbReference>
<dbReference type="EMBL" id="VUOD01000005">
    <property type="protein sequence ID" value="KAA2284724.1"/>
    <property type="molecule type" value="Genomic_DNA"/>
</dbReference>
<evidence type="ECO:0000256" key="2">
    <source>
        <dbReference type="SAM" id="MobiDB-lite"/>
    </source>
</evidence>
<dbReference type="NCBIfam" id="TIGR03696">
    <property type="entry name" value="Rhs_assc_core"/>
    <property type="match status" value="1"/>
</dbReference>
<proteinExistence type="predicted"/>
<accession>A0A5B2ZC09</accession>
<keyword evidence="1" id="KW-0677">Repeat</keyword>
<dbReference type="Pfam" id="PF25023">
    <property type="entry name" value="TEN_YD-shell"/>
    <property type="match status" value="1"/>
</dbReference>
<feature type="region of interest" description="Disordered" evidence="2">
    <location>
        <begin position="1567"/>
        <end position="1591"/>
    </location>
</feature>
<evidence type="ECO:0000259" key="3">
    <source>
        <dbReference type="Pfam" id="PF25023"/>
    </source>
</evidence>
<evidence type="ECO:0000313" key="5">
    <source>
        <dbReference type="Proteomes" id="UP000322165"/>
    </source>
</evidence>
<feature type="domain" description="Teneurin-like YD-shell" evidence="3">
    <location>
        <begin position="1123"/>
        <end position="1422"/>
    </location>
</feature>
<dbReference type="InterPro" id="IPR050708">
    <property type="entry name" value="T6SS_VgrG/RHS"/>
</dbReference>
<organism evidence="4 5">
    <name type="scientific">Arenimonas fontis</name>
    <dbReference type="NCBI Taxonomy" id="2608255"/>
    <lineage>
        <taxon>Bacteria</taxon>
        <taxon>Pseudomonadati</taxon>
        <taxon>Pseudomonadota</taxon>
        <taxon>Gammaproteobacteria</taxon>
        <taxon>Lysobacterales</taxon>
        <taxon>Lysobacteraceae</taxon>
        <taxon>Arenimonas</taxon>
    </lineage>
</organism>
<evidence type="ECO:0000256" key="1">
    <source>
        <dbReference type="ARBA" id="ARBA00022737"/>
    </source>
</evidence>
<dbReference type="InterPro" id="IPR056823">
    <property type="entry name" value="TEN-like_YD-shell"/>
</dbReference>
<dbReference type="RefSeq" id="WP_149860782.1">
    <property type="nucleotide sequence ID" value="NZ_VUOD01000005.1"/>
</dbReference>
<protein>
    <submittedName>
        <fullName evidence="4">RHS repeat protein</fullName>
    </submittedName>
</protein>
<dbReference type="Gene3D" id="2.180.10.10">
    <property type="entry name" value="RHS repeat-associated core"/>
    <property type="match status" value="2"/>
</dbReference>